<evidence type="ECO:0000259" key="1">
    <source>
        <dbReference type="PROSITE" id="PS51085"/>
    </source>
</evidence>
<dbReference type="AlphaFoldDB" id="A0A1T0CIH1"/>
<comment type="caution">
    <text evidence="2">The sequence shown here is derived from an EMBL/GenBank/DDBJ whole genome shotgun (WGS) entry which is preliminary data.</text>
</comment>
<dbReference type="STRING" id="90241.B0682_04985"/>
<dbReference type="InterPro" id="IPR006058">
    <property type="entry name" value="2Fe2S_fd_BS"/>
</dbReference>
<accession>A0A1T0CIH1</accession>
<organism evidence="2 3">
    <name type="scientific">Lwoffella lincolnii</name>
    <dbReference type="NCBI Taxonomy" id="90241"/>
    <lineage>
        <taxon>Bacteria</taxon>
        <taxon>Pseudomonadati</taxon>
        <taxon>Pseudomonadota</taxon>
        <taxon>Gammaproteobacteria</taxon>
        <taxon>Moraxellales</taxon>
        <taxon>Moraxellaceae</taxon>
        <taxon>Lwoffella</taxon>
    </lineage>
</organism>
<dbReference type="OrthoDB" id="9796486at2"/>
<dbReference type="GO" id="GO:0051537">
    <property type="term" value="F:2 iron, 2 sulfur cluster binding"/>
    <property type="evidence" value="ECO:0007669"/>
    <property type="project" value="InterPro"/>
</dbReference>
<dbReference type="Gene3D" id="3.10.20.30">
    <property type="match status" value="1"/>
</dbReference>
<proteinExistence type="predicted"/>
<reference evidence="2 3" key="1">
    <citation type="submission" date="2017-02" db="EMBL/GenBank/DDBJ databases">
        <title>Draft genome sequence of Moraxella lincolnii CCUG 9405T type strain.</title>
        <authorList>
            <person name="Salva-Serra F."/>
            <person name="Engstrom-Jakobsson H."/>
            <person name="Thorell K."/>
            <person name="Jaen-Luchoro D."/>
            <person name="Gonzales-Siles L."/>
            <person name="Karlsson R."/>
            <person name="Yazdan S."/>
            <person name="Boulund F."/>
            <person name="Johnning A."/>
            <person name="Engstrand L."/>
            <person name="Kristiansson E."/>
            <person name="Moore E."/>
        </authorList>
    </citation>
    <scope>NUCLEOTIDE SEQUENCE [LARGE SCALE GENOMIC DNA]</scope>
    <source>
        <strain evidence="2 3">CCUG 9405</strain>
    </source>
</reference>
<dbReference type="Pfam" id="PF00111">
    <property type="entry name" value="Fer2"/>
    <property type="match status" value="1"/>
</dbReference>
<name>A0A1T0CIH1_9GAMM</name>
<dbReference type="Proteomes" id="UP000191094">
    <property type="component" value="Unassembled WGS sequence"/>
</dbReference>
<dbReference type="SUPFAM" id="SSF54292">
    <property type="entry name" value="2Fe-2S ferredoxin-like"/>
    <property type="match status" value="1"/>
</dbReference>
<gene>
    <name evidence="2" type="ORF">B0682_04985</name>
</gene>
<dbReference type="EMBL" id="MUYT01000004">
    <property type="protein sequence ID" value="OOS21941.1"/>
    <property type="molecule type" value="Genomic_DNA"/>
</dbReference>
<feature type="domain" description="2Fe-2S ferredoxin-type" evidence="1">
    <location>
        <begin position="1"/>
        <end position="84"/>
    </location>
</feature>
<dbReference type="CDD" id="cd00207">
    <property type="entry name" value="fer2"/>
    <property type="match status" value="1"/>
</dbReference>
<dbReference type="InterPro" id="IPR012675">
    <property type="entry name" value="Beta-grasp_dom_sf"/>
</dbReference>
<keyword evidence="3" id="KW-1185">Reference proteome</keyword>
<sequence length="84" mass="9467">MTWVVTKRQRFYLHEGESLLDGLIRTGHDVSYQCKQGYCGSCRSRVIGHSLPISYPTPPMAHLKDDELLPCVCQVQGVVYLDLG</sequence>
<dbReference type="PROSITE" id="PS00197">
    <property type="entry name" value="2FE2S_FER_1"/>
    <property type="match status" value="1"/>
</dbReference>
<dbReference type="InterPro" id="IPR001041">
    <property type="entry name" value="2Fe-2S_ferredoxin-type"/>
</dbReference>
<protein>
    <submittedName>
        <fullName evidence="2">(2Fe-2S)-binding protein</fullName>
    </submittedName>
</protein>
<dbReference type="InterPro" id="IPR036010">
    <property type="entry name" value="2Fe-2S_ferredoxin-like_sf"/>
</dbReference>
<dbReference type="PROSITE" id="PS51085">
    <property type="entry name" value="2FE2S_FER_2"/>
    <property type="match status" value="1"/>
</dbReference>
<evidence type="ECO:0000313" key="2">
    <source>
        <dbReference type="EMBL" id="OOS21941.1"/>
    </source>
</evidence>
<evidence type="ECO:0000313" key="3">
    <source>
        <dbReference type="Proteomes" id="UP000191094"/>
    </source>
</evidence>
<dbReference type="RefSeq" id="WP_078306935.1">
    <property type="nucleotide sequence ID" value="NZ_CP147511.1"/>
</dbReference>